<dbReference type="CDD" id="cd05150">
    <property type="entry name" value="APH"/>
    <property type="match status" value="1"/>
</dbReference>
<keyword evidence="9" id="KW-0460">Magnesium</keyword>
<evidence type="ECO:0000256" key="5">
    <source>
        <dbReference type="ARBA" id="ARBA00022840"/>
    </source>
</evidence>
<dbReference type="GO" id="GO:0016301">
    <property type="term" value="F:kinase activity"/>
    <property type="evidence" value="ECO:0007669"/>
    <property type="project" value="UniProtKB-KW"/>
</dbReference>
<dbReference type="GO" id="GO:0016773">
    <property type="term" value="F:phosphotransferase activity, alcohol group as acceptor"/>
    <property type="evidence" value="ECO:0007669"/>
    <property type="project" value="InterPro"/>
</dbReference>
<dbReference type="SUPFAM" id="SSF56112">
    <property type="entry name" value="Protein kinase-like (PK-like)"/>
    <property type="match status" value="1"/>
</dbReference>
<gene>
    <name evidence="11" type="ORF">JD292_03450</name>
</gene>
<evidence type="ECO:0000313" key="12">
    <source>
        <dbReference type="Proteomes" id="UP000618733"/>
    </source>
</evidence>
<dbReference type="Gene3D" id="3.90.1200.10">
    <property type="match status" value="1"/>
</dbReference>
<name>A0A934QAT6_9MICO</name>
<keyword evidence="2 7" id="KW-0808">Transferase</keyword>
<evidence type="ECO:0000256" key="7">
    <source>
        <dbReference type="PIRNR" id="PIRNR000706"/>
    </source>
</evidence>
<feature type="binding site" evidence="9">
    <location>
        <position position="192"/>
    </location>
    <ligand>
        <name>Mg(2+)</name>
        <dbReference type="ChEBI" id="CHEBI:18420"/>
    </ligand>
</feature>
<protein>
    <submittedName>
        <fullName evidence="11">Aminoglycoside 3'-phosphotransferase</fullName>
    </submittedName>
</protein>
<dbReference type="PIRSF" id="PIRSF000706">
    <property type="entry name" value="Kanamycin_kin"/>
    <property type="match status" value="1"/>
</dbReference>
<accession>A0A934QAT6</accession>
<feature type="active site" description="Proton acceptor" evidence="8">
    <location>
        <position position="187"/>
    </location>
</feature>
<evidence type="ECO:0000313" key="11">
    <source>
        <dbReference type="EMBL" id="MBK0421136.1"/>
    </source>
</evidence>
<comment type="similarity">
    <text evidence="1 7">Belongs to the aminoglycoside phosphotransferase family.</text>
</comment>
<sequence>MVHPSDIAGPPPEETPVPPELQAALSALGLGSAKVEPVWRNEAGGLTFAVIPAATVEPGSPEYFVKWNPVGSGESLVGEAERLRWLAGKHPVPSVEAMIMAGAGEILLTRALPGRSAVSERWKVQPDRALRALGEGLRRLHDLTAADCPFDWGVDQRLLAAGGSAGRDVSELGEAPPIDRLVICQGDPCAPNTLLGEDGSFLAHVDLARLGLADRWADLAVMSLSLEWNYPEYDEAVFWEAYGIDPDPERIAYYRRLWEAE</sequence>
<evidence type="ECO:0000259" key="10">
    <source>
        <dbReference type="Pfam" id="PF01636"/>
    </source>
</evidence>
<feature type="domain" description="Aminoglycoside phosphotransferase" evidence="10">
    <location>
        <begin position="59"/>
        <end position="252"/>
    </location>
</feature>
<dbReference type="GO" id="GO:0046872">
    <property type="term" value="F:metal ion binding"/>
    <property type="evidence" value="ECO:0007669"/>
    <property type="project" value="UniProtKB-KW"/>
</dbReference>
<evidence type="ECO:0000256" key="9">
    <source>
        <dbReference type="PIRSR" id="PIRSR000706-2"/>
    </source>
</evidence>
<organism evidence="11 12">
    <name type="scientific">Leucobacter edaphi</name>
    <dbReference type="NCBI Taxonomy" id="2796472"/>
    <lineage>
        <taxon>Bacteria</taxon>
        <taxon>Bacillati</taxon>
        <taxon>Actinomycetota</taxon>
        <taxon>Actinomycetes</taxon>
        <taxon>Micrococcales</taxon>
        <taxon>Microbacteriaceae</taxon>
        <taxon>Leucobacter</taxon>
    </lineage>
</organism>
<keyword evidence="9" id="KW-0479">Metal-binding</keyword>
<dbReference type="Pfam" id="PF01636">
    <property type="entry name" value="APH"/>
    <property type="match status" value="1"/>
</dbReference>
<dbReference type="RefSeq" id="WP_200131323.1">
    <property type="nucleotide sequence ID" value="NZ_JAEHOI010000002.1"/>
</dbReference>
<proteinExistence type="inferred from homology"/>
<dbReference type="EMBL" id="JAEHOI010000002">
    <property type="protein sequence ID" value="MBK0421136.1"/>
    <property type="molecule type" value="Genomic_DNA"/>
</dbReference>
<keyword evidence="4 7" id="KW-0418">Kinase</keyword>
<evidence type="ECO:0000256" key="3">
    <source>
        <dbReference type="ARBA" id="ARBA00022741"/>
    </source>
</evidence>
<comment type="caution">
    <text evidence="11">The sequence shown here is derived from an EMBL/GenBank/DDBJ whole genome shotgun (WGS) entry which is preliminary data.</text>
</comment>
<reference evidence="11" key="1">
    <citation type="submission" date="2020-12" db="EMBL/GenBank/DDBJ databases">
        <title>Leucobacter sp. CAS2, isolated from Chromium sludge.</title>
        <authorList>
            <person name="Xu Z."/>
        </authorList>
    </citation>
    <scope>NUCLEOTIDE SEQUENCE</scope>
    <source>
        <strain evidence="11">CSA2</strain>
    </source>
</reference>
<dbReference type="Gene3D" id="3.30.200.20">
    <property type="entry name" value="Phosphorylase Kinase, domain 1"/>
    <property type="match status" value="1"/>
</dbReference>
<keyword evidence="3 7" id="KW-0547">Nucleotide-binding</keyword>
<feature type="binding site" evidence="9">
    <location>
        <position position="206"/>
    </location>
    <ligand>
        <name>Mg(2+)</name>
        <dbReference type="ChEBI" id="CHEBI:18420"/>
    </ligand>
</feature>
<evidence type="ECO:0000256" key="4">
    <source>
        <dbReference type="ARBA" id="ARBA00022777"/>
    </source>
</evidence>
<dbReference type="GO" id="GO:0005524">
    <property type="term" value="F:ATP binding"/>
    <property type="evidence" value="ECO:0007669"/>
    <property type="project" value="UniProtKB-KW"/>
</dbReference>
<dbReference type="InterPro" id="IPR011009">
    <property type="entry name" value="Kinase-like_dom_sf"/>
</dbReference>
<dbReference type="GO" id="GO:0046677">
    <property type="term" value="P:response to antibiotic"/>
    <property type="evidence" value="ECO:0007669"/>
    <property type="project" value="UniProtKB-KW"/>
</dbReference>
<dbReference type="Proteomes" id="UP000618733">
    <property type="component" value="Unassembled WGS sequence"/>
</dbReference>
<dbReference type="InterPro" id="IPR024165">
    <property type="entry name" value="Kan/Strep_kinase"/>
</dbReference>
<evidence type="ECO:0000256" key="8">
    <source>
        <dbReference type="PIRSR" id="PIRSR000706-1"/>
    </source>
</evidence>
<dbReference type="AlphaFoldDB" id="A0A934QAT6"/>
<evidence type="ECO:0000256" key="2">
    <source>
        <dbReference type="ARBA" id="ARBA00022679"/>
    </source>
</evidence>
<evidence type="ECO:0000256" key="6">
    <source>
        <dbReference type="ARBA" id="ARBA00023251"/>
    </source>
</evidence>
<evidence type="ECO:0000256" key="1">
    <source>
        <dbReference type="ARBA" id="ARBA00006219"/>
    </source>
</evidence>
<keyword evidence="5 7" id="KW-0067">ATP-binding</keyword>
<dbReference type="InterPro" id="IPR002575">
    <property type="entry name" value="Aminoglycoside_PTrfase"/>
</dbReference>
<keyword evidence="12" id="KW-1185">Reference proteome</keyword>
<keyword evidence="6 7" id="KW-0046">Antibiotic resistance</keyword>